<keyword evidence="7" id="KW-0472">Membrane</keyword>
<dbReference type="GO" id="GO:0004040">
    <property type="term" value="F:amidase activity"/>
    <property type="evidence" value="ECO:0007669"/>
    <property type="project" value="UniProtKB-EC"/>
</dbReference>
<dbReference type="Gene3D" id="1.20.1250.20">
    <property type="entry name" value="MFS general substrate transporter like domains"/>
    <property type="match status" value="1"/>
</dbReference>
<evidence type="ECO:0000313" key="10">
    <source>
        <dbReference type="Proteomes" id="UP000770015"/>
    </source>
</evidence>
<feature type="transmembrane region" description="Helical" evidence="7">
    <location>
        <begin position="735"/>
        <end position="759"/>
    </location>
</feature>
<dbReference type="Pfam" id="PF01425">
    <property type="entry name" value="Amidase"/>
    <property type="match status" value="1"/>
</dbReference>
<accession>A0A9P8VL34</accession>
<dbReference type="GO" id="GO:0022857">
    <property type="term" value="F:transmembrane transporter activity"/>
    <property type="evidence" value="ECO:0007669"/>
    <property type="project" value="InterPro"/>
</dbReference>
<dbReference type="OrthoDB" id="5215911at2759"/>
<protein>
    <recommendedName>
        <fullName evidence="4">amidase</fullName>
        <ecNumber evidence="4">3.5.1.4</ecNumber>
    </recommendedName>
</protein>
<dbReference type="GO" id="GO:0016020">
    <property type="term" value="C:membrane"/>
    <property type="evidence" value="ECO:0007669"/>
    <property type="project" value="UniProtKB-SubCell"/>
</dbReference>
<comment type="caution">
    <text evidence="9">The sequence shown here is derived from an EMBL/GenBank/DDBJ whole genome shotgun (WGS) entry which is preliminary data.</text>
</comment>
<dbReference type="SUPFAM" id="SSF75304">
    <property type="entry name" value="Amidase signature (AS) enzymes"/>
    <property type="match status" value="1"/>
</dbReference>
<comment type="catalytic activity">
    <reaction evidence="1">
        <text>a monocarboxylic acid amide + H2O = a monocarboxylate + NH4(+)</text>
        <dbReference type="Rhea" id="RHEA:12020"/>
        <dbReference type="ChEBI" id="CHEBI:15377"/>
        <dbReference type="ChEBI" id="CHEBI:28938"/>
        <dbReference type="ChEBI" id="CHEBI:35757"/>
        <dbReference type="ChEBI" id="CHEBI:83628"/>
        <dbReference type="EC" id="3.5.1.4"/>
    </reaction>
</comment>
<dbReference type="Proteomes" id="UP000770015">
    <property type="component" value="Unassembled WGS sequence"/>
</dbReference>
<comment type="similarity">
    <text evidence="3">Belongs to the amidase family.</text>
</comment>
<proteinExistence type="inferred from homology"/>
<feature type="domain" description="Amidase" evidence="8">
    <location>
        <begin position="74"/>
        <end position="525"/>
    </location>
</feature>
<dbReference type="Gene3D" id="3.90.1300.10">
    <property type="entry name" value="Amidase signature (AS) domain"/>
    <property type="match status" value="1"/>
</dbReference>
<evidence type="ECO:0000259" key="8">
    <source>
        <dbReference type="Pfam" id="PF01425"/>
    </source>
</evidence>
<dbReference type="InterPro" id="IPR011701">
    <property type="entry name" value="MFS"/>
</dbReference>
<evidence type="ECO:0000256" key="1">
    <source>
        <dbReference type="ARBA" id="ARBA00001311"/>
    </source>
</evidence>
<keyword evidence="10" id="KW-1185">Reference proteome</keyword>
<feature type="transmembrane region" description="Helical" evidence="7">
    <location>
        <begin position="1040"/>
        <end position="1063"/>
    </location>
</feature>
<evidence type="ECO:0000256" key="2">
    <source>
        <dbReference type="ARBA" id="ARBA00004141"/>
    </source>
</evidence>
<dbReference type="Pfam" id="PF07690">
    <property type="entry name" value="MFS_1"/>
    <property type="match status" value="1"/>
</dbReference>
<reference evidence="9" key="1">
    <citation type="journal article" date="2021" name="Nat. Commun.">
        <title>Genetic determinants of endophytism in the Arabidopsis root mycobiome.</title>
        <authorList>
            <person name="Mesny F."/>
            <person name="Miyauchi S."/>
            <person name="Thiergart T."/>
            <person name="Pickel B."/>
            <person name="Atanasova L."/>
            <person name="Karlsson M."/>
            <person name="Huettel B."/>
            <person name="Barry K.W."/>
            <person name="Haridas S."/>
            <person name="Chen C."/>
            <person name="Bauer D."/>
            <person name="Andreopoulos W."/>
            <person name="Pangilinan J."/>
            <person name="LaButti K."/>
            <person name="Riley R."/>
            <person name="Lipzen A."/>
            <person name="Clum A."/>
            <person name="Drula E."/>
            <person name="Henrissat B."/>
            <person name="Kohler A."/>
            <person name="Grigoriev I.V."/>
            <person name="Martin F.M."/>
            <person name="Hacquard S."/>
        </authorList>
    </citation>
    <scope>NUCLEOTIDE SEQUENCE</scope>
    <source>
        <strain evidence="9">MPI-SDFR-AT-0117</strain>
    </source>
</reference>
<dbReference type="PANTHER" id="PTHR46072:SF4">
    <property type="entry name" value="AMIDASE C550.07-RELATED"/>
    <property type="match status" value="1"/>
</dbReference>
<evidence type="ECO:0000256" key="5">
    <source>
        <dbReference type="ARBA" id="ARBA00022801"/>
    </source>
</evidence>
<keyword evidence="5" id="KW-0378">Hydrolase</keyword>
<evidence type="ECO:0000256" key="6">
    <source>
        <dbReference type="SAM" id="MobiDB-lite"/>
    </source>
</evidence>
<feature type="region of interest" description="Disordered" evidence="6">
    <location>
        <begin position="19"/>
        <end position="38"/>
    </location>
</feature>
<feature type="transmembrane region" description="Helical" evidence="7">
    <location>
        <begin position="609"/>
        <end position="633"/>
    </location>
</feature>
<feature type="transmembrane region" description="Helical" evidence="7">
    <location>
        <begin position="952"/>
        <end position="971"/>
    </location>
</feature>
<feature type="region of interest" description="Disordered" evidence="6">
    <location>
        <begin position="806"/>
        <end position="826"/>
    </location>
</feature>
<name>A0A9P8VL34_9PEZI</name>
<dbReference type="InterPro" id="IPR023631">
    <property type="entry name" value="Amidase_dom"/>
</dbReference>
<keyword evidence="7" id="KW-0812">Transmembrane</keyword>
<feature type="transmembrane region" description="Helical" evidence="7">
    <location>
        <begin position="977"/>
        <end position="1003"/>
    </location>
</feature>
<dbReference type="PANTHER" id="PTHR46072">
    <property type="entry name" value="AMIDASE-RELATED-RELATED"/>
    <property type="match status" value="1"/>
</dbReference>
<feature type="non-terminal residue" evidence="9">
    <location>
        <position position="1"/>
    </location>
</feature>
<dbReference type="EC" id="3.5.1.4" evidence="4"/>
<dbReference type="InterPro" id="IPR020556">
    <property type="entry name" value="Amidase_CS"/>
</dbReference>
<dbReference type="AlphaFoldDB" id="A0A9P8VL34"/>
<feature type="transmembrane region" description="Helical" evidence="7">
    <location>
        <begin position="1015"/>
        <end position="1034"/>
    </location>
</feature>
<evidence type="ECO:0000256" key="7">
    <source>
        <dbReference type="SAM" id="Phobius"/>
    </source>
</evidence>
<feature type="non-terminal residue" evidence="9">
    <location>
        <position position="1093"/>
    </location>
</feature>
<feature type="transmembrane region" description="Helical" evidence="7">
    <location>
        <begin position="910"/>
        <end position="931"/>
    </location>
</feature>
<dbReference type="InterPro" id="IPR036259">
    <property type="entry name" value="MFS_trans_sf"/>
</dbReference>
<gene>
    <name evidence="9" type="ORF">F5X68DRAFT_248328</name>
</gene>
<dbReference type="InterPro" id="IPR036928">
    <property type="entry name" value="AS_sf"/>
</dbReference>
<evidence type="ECO:0000313" key="9">
    <source>
        <dbReference type="EMBL" id="KAH6693851.1"/>
    </source>
</evidence>
<evidence type="ECO:0000256" key="4">
    <source>
        <dbReference type="ARBA" id="ARBA00012922"/>
    </source>
</evidence>
<dbReference type="EMBL" id="JAGSXJ010000003">
    <property type="protein sequence ID" value="KAH6693851.1"/>
    <property type="molecule type" value="Genomic_DNA"/>
</dbReference>
<feature type="transmembrane region" description="Helical" evidence="7">
    <location>
        <begin position="653"/>
        <end position="670"/>
    </location>
</feature>
<sequence>SWEIKAKWARAQRDASLARVEPPLEGVPDGPDLPLSSQDLPRKILTPREVEITEKYGITELLALLRERIISVEEVTRAFLRRAALAQAATNCLTELLWDLAITRAKALDALPEPKGALFGLPISAKEQQGMVGEGVTTSAGMAAWIGKEHGSNLLYDTLWAEGCVFFARTTQPQAIMHLETETPVYGRTVNPYNRNLTPGGSSGGESALLGMRGSILGIGSDIGGSIRCPSAHVGIYGFKPSMKRISAAGSKAPMAGRDTIWGCTGPMAVDRDGLELIMKVALAAKPWRIDPSVIVKEWMPYTFTRPPKIAIQWTDGVVQPHPPMIRALREVAESCRAAGMEVVDWDCKDLDHGLAWDILSALYWPDGGKEVLDMFEEVGEPLLPLTKFIIHEQPTVKSLSVTELMELCVKRDAYRARYARAWADTGKTGREVDVILCPPSFGAAPPHEQSRYWGYTAQWNLLDYPGAVFPVTKVDPAVDVKDTNYIPKNDKDRFAYEMYDPETFRDAPISLQVVARKQEDEKVLAALVEIERAMGRNHGADGALHRSYVVHPEDAIEALPPGTFQLIDTTGNIKGRHADGKGQEDVLLMPRPSQDPDDPLNWTFKRKVLATACVIMYTITIAIPSSAVYSIVTPIRRETDLTLTDINNGTGIMFLFYGWGCIFWQAIALQYGKRPVYLFTLVAAVIILATAPLCTTSGPYLANRIILGFFGSPVESLCEISITDIWFSHERPKFMAWYGWSLALCGKLAPMLSGFINVGMGWKWTLWWCAIWNAMAFVFCFFFMEETNYDRKHDHVLEGQVAEDEVAPTAAGEKSDTASDGTVPVDQGESAEIQWPRKTFWSKLSLKDKPRPNRLLDIMIAPFKGFTYPAVVYAGLMYGANSLVWQGFQNGTIGTVYTLQYGFSTAGVAAAYSGGVIGTIIGGYYCGKVGNMLTIRMARRNGGISEPEHTLYLFVVSIFLVPFGMILYGLGVTYHVHWFALVMTQVAMAINAALCVAGALNYAISSYTELSGDMVTTCVLIRNTMSFATNYGVTPWLNASGYLVVYCTVAGIGLVWNASLFVMTRYGRDLRQWTAKRYWRDVERARAKGLSH</sequence>
<comment type="subcellular location">
    <subcellularLocation>
        <location evidence="2">Membrane</location>
        <topology evidence="2">Multi-pass membrane protein</topology>
    </subcellularLocation>
</comment>
<feature type="transmembrane region" description="Helical" evidence="7">
    <location>
        <begin position="677"/>
        <end position="694"/>
    </location>
</feature>
<dbReference type="SUPFAM" id="SSF103473">
    <property type="entry name" value="MFS general substrate transporter"/>
    <property type="match status" value="1"/>
</dbReference>
<organism evidence="9 10">
    <name type="scientific">Plectosphaerella plurivora</name>
    <dbReference type="NCBI Taxonomy" id="936078"/>
    <lineage>
        <taxon>Eukaryota</taxon>
        <taxon>Fungi</taxon>
        <taxon>Dikarya</taxon>
        <taxon>Ascomycota</taxon>
        <taxon>Pezizomycotina</taxon>
        <taxon>Sordariomycetes</taxon>
        <taxon>Hypocreomycetidae</taxon>
        <taxon>Glomerellales</taxon>
        <taxon>Plectosphaerellaceae</taxon>
        <taxon>Plectosphaerella</taxon>
    </lineage>
</organism>
<feature type="transmembrane region" description="Helical" evidence="7">
    <location>
        <begin position="765"/>
        <end position="785"/>
    </location>
</feature>
<evidence type="ECO:0000256" key="3">
    <source>
        <dbReference type="ARBA" id="ARBA00009199"/>
    </source>
</evidence>
<dbReference type="PROSITE" id="PS00571">
    <property type="entry name" value="AMIDASES"/>
    <property type="match status" value="1"/>
</dbReference>
<keyword evidence="7" id="KW-1133">Transmembrane helix</keyword>